<dbReference type="InterPro" id="IPR016156">
    <property type="entry name" value="FAD/NAD-linked_Rdtase_dimer_sf"/>
</dbReference>
<dbReference type="Proteomes" id="UP000006057">
    <property type="component" value="Plasmid pMYCCH.01"/>
</dbReference>
<dbReference type="InterPro" id="IPR004099">
    <property type="entry name" value="Pyr_nucl-diS_OxRdtase_dimer"/>
</dbReference>
<dbReference type="PRINTS" id="PR00368">
    <property type="entry name" value="FADPNR"/>
</dbReference>
<dbReference type="HOGENOM" id="CLU_520687_0_0_11"/>
<keyword evidence="2" id="KW-0285">Flavoprotein</keyword>
<feature type="domain" description="FAD/NAD(P)-binding" evidence="5">
    <location>
        <begin position="40"/>
        <end position="364"/>
    </location>
</feature>
<dbReference type="SUPFAM" id="SSF55424">
    <property type="entry name" value="FAD/NAD-linked reductases, dimerisation (C-terminal) domain"/>
    <property type="match status" value="1"/>
</dbReference>
<dbReference type="PRINTS" id="PR00411">
    <property type="entry name" value="PNDRDTASEI"/>
</dbReference>
<organism evidence="6 7">
    <name type="scientific">Mycolicibacterium chubuense (strain NBB4)</name>
    <name type="common">Mycobacterium chubuense</name>
    <dbReference type="NCBI Taxonomy" id="710421"/>
    <lineage>
        <taxon>Bacteria</taxon>
        <taxon>Bacillati</taxon>
        <taxon>Actinomycetota</taxon>
        <taxon>Actinomycetes</taxon>
        <taxon>Mycobacteriales</taxon>
        <taxon>Mycobacteriaceae</taxon>
        <taxon>Mycolicibacterium</taxon>
    </lineage>
</organism>
<dbReference type="InterPro" id="IPR023753">
    <property type="entry name" value="FAD/NAD-binding_dom"/>
</dbReference>
<keyword evidence="7" id="KW-1185">Reference proteome</keyword>
<dbReference type="RefSeq" id="WP_014805408.1">
    <property type="nucleotide sequence ID" value="NC_018022.1"/>
</dbReference>
<dbReference type="InterPro" id="IPR036188">
    <property type="entry name" value="FAD/NAD-bd_sf"/>
</dbReference>
<evidence type="ECO:0000256" key="3">
    <source>
        <dbReference type="ARBA" id="ARBA00022827"/>
    </source>
</evidence>
<dbReference type="GO" id="GO:0016491">
    <property type="term" value="F:oxidoreductase activity"/>
    <property type="evidence" value="ECO:0007669"/>
    <property type="project" value="InterPro"/>
</dbReference>
<keyword evidence="3" id="KW-0274">FAD</keyword>
<evidence type="ECO:0000259" key="4">
    <source>
        <dbReference type="Pfam" id="PF02852"/>
    </source>
</evidence>
<keyword evidence="6" id="KW-0670">Pyruvate</keyword>
<keyword evidence="6" id="KW-0614">Plasmid</keyword>
<geneLocation type="plasmid" evidence="6 7">
    <name>pMYCCH.01</name>
</geneLocation>
<feature type="domain" description="Pyridine nucleotide-disulphide oxidoreductase dimerisation" evidence="4">
    <location>
        <begin position="386"/>
        <end position="500"/>
    </location>
</feature>
<dbReference type="PANTHER" id="PTHR43014:SF5">
    <property type="entry name" value="GLUTATHIONE REDUCTASE (NADPH)"/>
    <property type="match status" value="1"/>
</dbReference>
<accession>I4BS60</accession>
<dbReference type="EMBL" id="CP003054">
    <property type="protein sequence ID" value="AFM20117.1"/>
    <property type="molecule type" value="Genomic_DNA"/>
</dbReference>
<evidence type="ECO:0000313" key="6">
    <source>
        <dbReference type="EMBL" id="AFM20117.1"/>
    </source>
</evidence>
<name>I4BS60_MYCCN</name>
<evidence type="ECO:0000259" key="5">
    <source>
        <dbReference type="Pfam" id="PF07992"/>
    </source>
</evidence>
<evidence type="ECO:0000256" key="1">
    <source>
        <dbReference type="ARBA" id="ARBA00001974"/>
    </source>
</evidence>
<dbReference type="OrthoDB" id="9800167at2"/>
<dbReference type="PATRIC" id="fig|710421.3.peg.5432"/>
<dbReference type="Gene3D" id="3.50.50.60">
    <property type="entry name" value="FAD/NAD(P)-binding domain"/>
    <property type="match status" value="2"/>
</dbReference>
<evidence type="ECO:0000256" key="2">
    <source>
        <dbReference type="ARBA" id="ARBA00022630"/>
    </source>
</evidence>
<reference evidence="6 7" key="1">
    <citation type="submission" date="2012-06" db="EMBL/GenBank/DDBJ databases">
        <title>Complete sequence of plasmid 1 of Mycobacterium chubuense NBB4.</title>
        <authorList>
            <consortium name="US DOE Joint Genome Institute"/>
            <person name="Lucas S."/>
            <person name="Han J."/>
            <person name="Lapidus A."/>
            <person name="Cheng J.-F."/>
            <person name="Goodwin L."/>
            <person name="Pitluck S."/>
            <person name="Peters L."/>
            <person name="Mikhailova N."/>
            <person name="Teshima H."/>
            <person name="Detter J.C."/>
            <person name="Han C."/>
            <person name="Tapia R."/>
            <person name="Land M."/>
            <person name="Hauser L."/>
            <person name="Kyrpides N."/>
            <person name="Ivanova N."/>
            <person name="Pagani I."/>
            <person name="Mattes T."/>
            <person name="Holmes A."/>
            <person name="Rutledge P."/>
            <person name="Paulsen I."/>
            <person name="Coleman N."/>
            <person name="Woyke T."/>
        </authorList>
    </citation>
    <scope>NUCLEOTIDE SEQUENCE [LARGE SCALE GENOMIC DNA]</scope>
    <source>
        <strain evidence="6 7">NBB4</strain>
        <plasmid evidence="6 7">pMYCCH.01</plasmid>
    </source>
</reference>
<protein>
    <submittedName>
        <fullName evidence="6">Pyruvate/2-oxoglutarate dehydrogenase complex, dihydrolipoamide dehydrogenase component</fullName>
    </submittedName>
</protein>
<dbReference type="SUPFAM" id="SSF51905">
    <property type="entry name" value="FAD/NAD(P)-binding domain"/>
    <property type="match status" value="1"/>
</dbReference>
<comment type="cofactor">
    <cofactor evidence="1">
        <name>FAD</name>
        <dbReference type="ChEBI" id="CHEBI:57692"/>
    </cofactor>
</comment>
<gene>
    <name evidence="6" type="ordered locus">Mycch_5445</name>
</gene>
<dbReference type="PANTHER" id="PTHR43014">
    <property type="entry name" value="MERCURIC REDUCTASE"/>
    <property type="match status" value="1"/>
</dbReference>
<sequence>MDLRNTVLSMDEWTELIHRAETGEISEPLENVDHDNTSPYDAIFVGGGAGGRFGSAYLQARGGRQLVVDKWPFLGGSCPHQACVPHHLFSEAAREMDYMRWNADTLWFGEFDDKRASIRDLVELFKAGRNNPHAFMNWQSKEQLGMEYILNAEATVIDAHTVEVAGQRYTARNLVLATGARSYPPDIPGIELPGVYDFATLIEELDYEPSRCVIIGGSKIALEYGSFFQAAGCQTTIVSRSPLMRTHSLHHVDEDLRTYVVDGMRKRGMDILEGAHPIEVIGNGKVTGVRMRLADGTEQTIDTDFVFLGTGERPHSQPFVDALGVQVDDKGFIQVDSRMRTSVPGVYAIGDLIGAPMEMFKARKCGMTAARNIMGEPYEFDFSEYPDFLHTTYEVTWVGLTEAEARQRYDDVAVIQMPPKGIRDDELALPCSEGSMLYAFTRPELTGFQKAIYDSKTRRLLGAHHVGFGAKDAFQYLDHLIRKGITVDEMGEMNELFINPDHFIQLSRLRAGQHNLTDL</sequence>
<dbReference type="AlphaFoldDB" id="I4BS60"/>
<dbReference type="Gene3D" id="3.30.390.30">
    <property type="match status" value="1"/>
</dbReference>
<evidence type="ECO:0000313" key="7">
    <source>
        <dbReference type="Proteomes" id="UP000006057"/>
    </source>
</evidence>
<proteinExistence type="predicted"/>
<dbReference type="KEGG" id="mcb:Mycch_5445"/>
<dbReference type="Pfam" id="PF07992">
    <property type="entry name" value="Pyr_redox_2"/>
    <property type="match status" value="1"/>
</dbReference>
<dbReference type="Pfam" id="PF02852">
    <property type="entry name" value="Pyr_redox_dim"/>
    <property type="match status" value="1"/>
</dbReference>